<comment type="similarity">
    <text evidence="2 5">Belongs to the DegT/DnrJ/EryC1 family.</text>
</comment>
<protein>
    <submittedName>
        <fullName evidence="6">DegT/DnrJ/EryC1/StrS family aminotransferase</fullName>
        <ecNumber evidence="8">2.6.1.-</ecNumber>
    </submittedName>
</protein>
<evidence type="ECO:0000313" key="10">
    <source>
        <dbReference type="Proteomes" id="UP000826513"/>
    </source>
</evidence>
<dbReference type="EMBL" id="CP072167">
    <property type="protein sequence ID" value="QYA08324.1"/>
    <property type="molecule type" value="Genomic_DNA"/>
</dbReference>
<sequence>MNVPFLNLKLSYDELAEDIEAAALRALRSGWYIGGEEVAEFEADFARYCGVTDAVAVANGLEALELALRAFNVGVGDEVIVPSNTFIATWLAVTRTGATIVPAEPNNDTYCIDADSVRHLITAKTRAIIPVHLYGQAADVDGIAEVVKGTDIAIIEDAAQAHGARYKTRRVGTTRFAAAWSFYPGKNLGALGDAGGITTSDTNVADRLRLLRNYGSKEKYVNEIAGFNSRMDPVQAAVLKVKLGVLDDWNARRCEIARRYMNAFRDTALILPLVPTWSQPVWHLFVIRHAKRDWLMDQLSQRGVQTQIHYPIPPHMQKAYQHLEYEPQSFPIAAQQAREMLSLPIGPQMTDNEIDHVISSVLAVLDNA</sequence>
<evidence type="ECO:0000256" key="5">
    <source>
        <dbReference type="RuleBase" id="RU004508"/>
    </source>
</evidence>
<evidence type="ECO:0000256" key="2">
    <source>
        <dbReference type="ARBA" id="ARBA00037999"/>
    </source>
</evidence>
<dbReference type="InterPro" id="IPR015421">
    <property type="entry name" value="PyrdxlP-dep_Trfase_major"/>
</dbReference>
<dbReference type="AlphaFoldDB" id="A0A4D7DVW4"/>
<dbReference type="PANTHER" id="PTHR30244">
    <property type="entry name" value="TRANSAMINASE"/>
    <property type="match status" value="1"/>
</dbReference>
<proteinExistence type="inferred from homology"/>
<reference evidence="7 10" key="2">
    <citation type="submission" date="2021-03" db="EMBL/GenBank/DDBJ databases">
        <title>Rapid diversification of plasmids in a genus of pathogenic and nitrogen fixing bacteria.</title>
        <authorList>
            <person name="Weisberg A.J."/>
            <person name="Miller M."/>
            <person name="Ream W."/>
            <person name="Grunwald N.J."/>
            <person name="Chang J.H."/>
        </authorList>
    </citation>
    <scope>NUCLEOTIDE SEQUENCE [LARGE SCALE GENOMIC DNA]</scope>
    <source>
        <strain evidence="7 10">AF3.44</strain>
    </source>
</reference>
<dbReference type="Proteomes" id="UP000826513">
    <property type="component" value="Chromosome 1"/>
</dbReference>
<organism evidence="6 9">
    <name type="scientific">Agrobacterium larrymoorei</name>
    <dbReference type="NCBI Taxonomy" id="160699"/>
    <lineage>
        <taxon>Bacteria</taxon>
        <taxon>Pseudomonadati</taxon>
        <taxon>Pseudomonadota</taxon>
        <taxon>Alphaproteobacteria</taxon>
        <taxon>Hyphomicrobiales</taxon>
        <taxon>Rhizobiaceae</taxon>
        <taxon>Rhizobium/Agrobacterium group</taxon>
        <taxon>Agrobacterium</taxon>
    </lineage>
</organism>
<dbReference type="KEGG" id="alf:CFBP5473_13320"/>
<dbReference type="EMBL" id="CP039691">
    <property type="protein sequence ID" value="QCI98789.1"/>
    <property type="molecule type" value="Genomic_DNA"/>
</dbReference>
<dbReference type="OrthoDB" id="9768668at2"/>
<feature type="modified residue" description="N6-(pyridoxal phosphate)lysine" evidence="4">
    <location>
        <position position="186"/>
    </location>
</feature>
<evidence type="ECO:0000313" key="6">
    <source>
        <dbReference type="EMBL" id="QCI98789.1"/>
    </source>
</evidence>
<dbReference type="EC" id="2.6.1.-" evidence="8"/>
<dbReference type="InterPro" id="IPR015424">
    <property type="entry name" value="PyrdxlP-dep_Trfase"/>
</dbReference>
<dbReference type="Gene3D" id="3.90.1150.10">
    <property type="entry name" value="Aspartate Aminotransferase, domain 1"/>
    <property type="match status" value="1"/>
</dbReference>
<dbReference type="InterPro" id="IPR015422">
    <property type="entry name" value="PyrdxlP-dep_Trfase_small"/>
</dbReference>
<dbReference type="EMBL" id="CP124733">
    <property type="protein sequence ID" value="WHA40874.1"/>
    <property type="molecule type" value="Genomic_DNA"/>
</dbReference>
<keyword evidence="6" id="KW-0808">Transferase</keyword>
<keyword evidence="6" id="KW-0032">Aminotransferase</keyword>
<dbReference type="SUPFAM" id="SSF53383">
    <property type="entry name" value="PLP-dependent transferases"/>
    <property type="match status" value="1"/>
</dbReference>
<name>A0A4D7DVW4_9HYPH</name>
<accession>A0A4D7DVW4</accession>
<dbReference type="PIRSF" id="PIRSF000390">
    <property type="entry name" value="PLP_StrS"/>
    <property type="match status" value="1"/>
</dbReference>
<dbReference type="RefSeq" id="WP_027673715.1">
    <property type="nucleotide sequence ID" value="NZ_CP039691.1"/>
</dbReference>
<dbReference type="STRING" id="1367849.GCA_000518585_00830"/>
<evidence type="ECO:0000313" key="7">
    <source>
        <dbReference type="EMBL" id="QYA08324.1"/>
    </source>
</evidence>
<keyword evidence="10" id="KW-1185">Reference proteome</keyword>
<dbReference type="Pfam" id="PF01041">
    <property type="entry name" value="DegT_DnrJ_EryC1"/>
    <property type="match status" value="1"/>
</dbReference>
<reference evidence="6 9" key="1">
    <citation type="submission" date="2019-04" db="EMBL/GenBank/DDBJ databases">
        <title>Complete genome sequence of Agrobacterium larrymoorei CFBP5473.</title>
        <authorList>
            <person name="Haryono M."/>
            <person name="Chou L."/>
            <person name="Lin Y.-C."/>
            <person name="Lai E.-M."/>
            <person name="Kuo C.-H."/>
        </authorList>
    </citation>
    <scope>NUCLEOTIDE SEQUENCE [LARGE SCALE GENOMIC DNA]</scope>
    <source>
        <strain evidence="6 9">CFBP5473</strain>
    </source>
</reference>
<dbReference type="Proteomes" id="UP000298545">
    <property type="component" value="Chromosome circular"/>
</dbReference>
<feature type="active site" description="Proton acceptor" evidence="3">
    <location>
        <position position="186"/>
    </location>
</feature>
<dbReference type="InterPro" id="IPR000653">
    <property type="entry name" value="DegT/StrS_aminotransferase"/>
</dbReference>
<gene>
    <name evidence="6" type="ORF">CFBP5473_13320</name>
    <name evidence="8" type="ORF">CFBP5477_013830</name>
    <name evidence="7" type="ORF">J5285_06420</name>
</gene>
<dbReference type="Proteomes" id="UP000298664">
    <property type="component" value="Chromosome Circular"/>
</dbReference>
<reference evidence="8" key="3">
    <citation type="submission" date="2023-05" db="EMBL/GenBank/DDBJ databases">
        <title>Complete genome sequence of Agrobacterium larrymoorei CFBP5477.</title>
        <authorList>
            <person name="Yen H.-C."/>
            <person name="Chou L."/>
            <person name="Lin Y.-C."/>
            <person name="Lai E.-M."/>
            <person name="Kuo C.-H."/>
        </authorList>
    </citation>
    <scope>NUCLEOTIDE SEQUENCE</scope>
    <source>
        <strain evidence="8">CFBP5477</strain>
    </source>
</reference>
<evidence type="ECO:0000256" key="4">
    <source>
        <dbReference type="PIRSR" id="PIRSR000390-2"/>
    </source>
</evidence>
<keyword evidence="1 4" id="KW-0663">Pyridoxal phosphate</keyword>
<dbReference type="PANTHER" id="PTHR30244:SF36">
    <property type="entry name" value="3-OXO-GLUCOSE-6-PHOSPHATE:GLUTAMATE AMINOTRANSFERASE"/>
    <property type="match status" value="1"/>
</dbReference>
<dbReference type="CDD" id="cd00616">
    <property type="entry name" value="AHBA_syn"/>
    <property type="match status" value="1"/>
</dbReference>
<dbReference type="Gene3D" id="3.40.640.10">
    <property type="entry name" value="Type I PLP-dependent aspartate aminotransferase-like (Major domain)"/>
    <property type="match status" value="1"/>
</dbReference>
<evidence type="ECO:0000313" key="8">
    <source>
        <dbReference type="EMBL" id="WHA40874.1"/>
    </source>
</evidence>
<evidence type="ECO:0000256" key="1">
    <source>
        <dbReference type="ARBA" id="ARBA00022898"/>
    </source>
</evidence>
<dbReference type="GO" id="GO:0008483">
    <property type="term" value="F:transaminase activity"/>
    <property type="evidence" value="ECO:0007669"/>
    <property type="project" value="UniProtKB-KW"/>
</dbReference>
<evidence type="ECO:0000256" key="3">
    <source>
        <dbReference type="PIRSR" id="PIRSR000390-1"/>
    </source>
</evidence>
<dbReference type="GO" id="GO:0000271">
    <property type="term" value="P:polysaccharide biosynthetic process"/>
    <property type="evidence" value="ECO:0007669"/>
    <property type="project" value="TreeGrafter"/>
</dbReference>
<evidence type="ECO:0000313" key="9">
    <source>
        <dbReference type="Proteomes" id="UP000298545"/>
    </source>
</evidence>
<dbReference type="GO" id="GO:0030170">
    <property type="term" value="F:pyridoxal phosphate binding"/>
    <property type="evidence" value="ECO:0007669"/>
    <property type="project" value="TreeGrafter"/>
</dbReference>